<dbReference type="InterPro" id="IPR002110">
    <property type="entry name" value="Ankyrin_rpt"/>
</dbReference>
<gene>
    <name evidence="2" type="ORF">PANT1444_LOCUS13008</name>
</gene>
<name>A0A7S0HSY8_9EUKA</name>
<accession>A0A7S0HSY8</accession>
<proteinExistence type="predicted"/>
<evidence type="ECO:0000256" key="1">
    <source>
        <dbReference type="SAM" id="MobiDB-lite"/>
    </source>
</evidence>
<dbReference type="AlphaFoldDB" id="A0A7S0HSY8"/>
<dbReference type="Pfam" id="PF12796">
    <property type="entry name" value="Ank_2"/>
    <property type="match status" value="1"/>
</dbReference>
<organism evidence="2">
    <name type="scientific">Phaeocystis antarctica</name>
    <dbReference type="NCBI Taxonomy" id="33657"/>
    <lineage>
        <taxon>Eukaryota</taxon>
        <taxon>Haptista</taxon>
        <taxon>Haptophyta</taxon>
        <taxon>Prymnesiophyceae</taxon>
        <taxon>Phaeocystales</taxon>
        <taxon>Phaeocystaceae</taxon>
        <taxon>Phaeocystis</taxon>
    </lineage>
</organism>
<dbReference type="Gene3D" id="1.25.40.20">
    <property type="entry name" value="Ankyrin repeat-containing domain"/>
    <property type="match status" value="1"/>
</dbReference>
<protein>
    <submittedName>
        <fullName evidence="2">Uncharacterized protein</fullName>
    </submittedName>
</protein>
<dbReference type="EMBL" id="HBEP01023018">
    <property type="protein sequence ID" value="CAD8494491.1"/>
    <property type="molecule type" value="Transcribed_RNA"/>
</dbReference>
<dbReference type="SUPFAM" id="SSF48403">
    <property type="entry name" value="Ankyrin repeat"/>
    <property type="match status" value="1"/>
</dbReference>
<reference evidence="2" key="1">
    <citation type="submission" date="2021-01" db="EMBL/GenBank/DDBJ databases">
        <authorList>
            <person name="Corre E."/>
            <person name="Pelletier E."/>
            <person name="Niang G."/>
            <person name="Scheremetjew M."/>
            <person name="Finn R."/>
            <person name="Kale V."/>
            <person name="Holt S."/>
            <person name="Cochrane G."/>
            <person name="Meng A."/>
            <person name="Brown T."/>
            <person name="Cohen L."/>
        </authorList>
    </citation>
    <scope>NUCLEOTIDE SEQUENCE</scope>
    <source>
        <strain evidence="2">CCMP1374</strain>
    </source>
</reference>
<feature type="region of interest" description="Disordered" evidence="1">
    <location>
        <begin position="127"/>
        <end position="150"/>
    </location>
</feature>
<sequence>MWEAARSGNMAAVQALKGKGANPQWFNPWEPPGRGMQFNALHMASGAGHIEIVRYLVEKCKVDFTAKCDYGPTALEYAEGRDRGGTSKEAVVSLLQASTTEYYEMLRIQFEAAEMKRLEGMRKVKAEADAKKSGAKTQPMGDAYPVSADK</sequence>
<dbReference type="InterPro" id="IPR036770">
    <property type="entry name" value="Ankyrin_rpt-contain_sf"/>
</dbReference>
<evidence type="ECO:0000313" key="2">
    <source>
        <dbReference type="EMBL" id="CAD8494491.1"/>
    </source>
</evidence>